<proteinExistence type="predicted"/>
<dbReference type="EMBL" id="JBHUIP010000003">
    <property type="protein sequence ID" value="MFD2261740.1"/>
    <property type="molecule type" value="Genomic_DNA"/>
</dbReference>
<comment type="caution">
    <text evidence="1">The sequence shown here is derived from an EMBL/GenBank/DDBJ whole genome shotgun (WGS) entry which is preliminary data.</text>
</comment>
<protein>
    <submittedName>
        <fullName evidence="1">PAS domain-containing protein</fullName>
    </submittedName>
</protein>
<accession>A0ABW5DLX7</accession>
<evidence type="ECO:0000313" key="2">
    <source>
        <dbReference type="Proteomes" id="UP001597295"/>
    </source>
</evidence>
<dbReference type="Proteomes" id="UP001597295">
    <property type="component" value="Unassembled WGS sequence"/>
</dbReference>
<evidence type="ECO:0000313" key="1">
    <source>
        <dbReference type="EMBL" id="MFD2261740.1"/>
    </source>
</evidence>
<keyword evidence="2" id="KW-1185">Reference proteome</keyword>
<organism evidence="1 2">
    <name type="scientific">Lacibacterium aquatile</name>
    <dbReference type="NCBI Taxonomy" id="1168082"/>
    <lineage>
        <taxon>Bacteria</taxon>
        <taxon>Pseudomonadati</taxon>
        <taxon>Pseudomonadota</taxon>
        <taxon>Alphaproteobacteria</taxon>
        <taxon>Rhodospirillales</taxon>
        <taxon>Rhodospirillaceae</taxon>
    </lineage>
</organism>
<dbReference type="InterPro" id="IPR009922">
    <property type="entry name" value="DUF1457"/>
</dbReference>
<dbReference type="Pfam" id="PF07310">
    <property type="entry name" value="PAS_5"/>
    <property type="match status" value="1"/>
</dbReference>
<name>A0ABW5DLX7_9PROT</name>
<dbReference type="RefSeq" id="WP_379874656.1">
    <property type="nucleotide sequence ID" value="NZ_JBHUIP010000003.1"/>
</dbReference>
<reference evidence="2" key="1">
    <citation type="journal article" date="2019" name="Int. J. Syst. Evol. Microbiol.">
        <title>The Global Catalogue of Microorganisms (GCM) 10K type strain sequencing project: providing services to taxonomists for standard genome sequencing and annotation.</title>
        <authorList>
            <consortium name="The Broad Institute Genomics Platform"/>
            <consortium name="The Broad Institute Genome Sequencing Center for Infectious Disease"/>
            <person name="Wu L."/>
            <person name="Ma J."/>
        </authorList>
    </citation>
    <scope>NUCLEOTIDE SEQUENCE [LARGE SCALE GENOMIC DNA]</scope>
    <source>
        <strain evidence="2">CGMCC 1.19062</strain>
    </source>
</reference>
<gene>
    <name evidence="1" type="ORF">ACFSM5_02495</name>
</gene>
<sequence length="188" mass="21380">MWGDNFPPLEVELARSSHPRLLTPAFLDICSPRIDRCWRYWDAKRQGRRMPSRADIDPTEIADLLPYIVLTEVLAVPPYLIYRLVGTKQVAVRGRDPTGLPVREHYIGHHEGETGDEVILNYRLVIERATPIYDYNPTTGPDDEDTSFSTGPVRERGTLLLPLSNDDVSVNMVFCCADIVTAQYPKRL</sequence>